<evidence type="ECO:0000259" key="4">
    <source>
        <dbReference type="PROSITE" id="PS50043"/>
    </source>
</evidence>
<dbReference type="InterPro" id="IPR016032">
    <property type="entry name" value="Sig_transdc_resp-reg_C-effctor"/>
</dbReference>
<accession>A0ABQ6BEV8</accession>
<dbReference type="CDD" id="cd06170">
    <property type="entry name" value="LuxR_C_like"/>
    <property type="match status" value="1"/>
</dbReference>
<organism evidence="5 6">
    <name type="scientific">Brevundimonas denitrificans</name>
    <dbReference type="NCBI Taxonomy" id="1443434"/>
    <lineage>
        <taxon>Bacteria</taxon>
        <taxon>Pseudomonadati</taxon>
        <taxon>Pseudomonadota</taxon>
        <taxon>Alphaproteobacteria</taxon>
        <taxon>Caulobacterales</taxon>
        <taxon>Caulobacteraceae</taxon>
        <taxon>Brevundimonas</taxon>
    </lineage>
</organism>
<dbReference type="Gene3D" id="1.10.10.10">
    <property type="entry name" value="Winged helix-like DNA-binding domain superfamily/Winged helix DNA-binding domain"/>
    <property type="match status" value="1"/>
</dbReference>
<dbReference type="SMART" id="SM00421">
    <property type="entry name" value="HTH_LUXR"/>
    <property type="match status" value="1"/>
</dbReference>
<dbReference type="PRINTS" id="PR00038">
    <property type="entry name" value="HTHLUXR"/>
</dbReference>
<dbReference type="InterPro" id="IPR036388">
    <property type="entry name" value="WH-like_DNA-bd_sf"/>
</dbReference>
<dbReference type="Proteomes" id="UP001156921">
    <property type="component" value="Unassembled WGS sequence"/>
</dbReference>
<evidence type="ECO:0000313" key="6">
    <source>
        <dbReference type="Proteomes" id="UP001156921"/>
    </source>
</evidence>
<reference evidence="6" key="1">
    <citation type="journal article" date="2019" name="Int. J. Syst. Evol. Microbiol.">
        <title>The Global Catalogue of Microorganisms (GCM) 10K type strain sequencing project: providing services to taxonomists for standard genome sequencing and annotation.</title>
        <authorList>
            <consortium name="The Broad Institute Genomics Platform"/>
            <consortium name="The Broad Institute Genome Sequencing Center for Infectious Disease"/>
            <person name="Wu L."/>
            <person name="Ma J."/>
        </authorList>
    </citation>
    <scope>NUCLEOTIDE SEQUENCE [LARGE SCALE GENOMIC DNA]</scope>
    <source>
        <strain evidence="6">NBRC 110107</strain>
    </source>
</reference>
<protein>
    <recommendedName>
        <fullName evidence="4">HTH luxR-type domain-containing protein</fullName>
    </recommendedName>
</protein>
<feature type="domain" description="HTH luxR-type" evidence="4">
    <location>
        <begin position="1"/>
        <end position="66"/>
    </location>
</feature>
<evidence type="ECO:0000256" key="1">
    <source>
        <dbReference type="ARBA" id="ARBA00023015"/>
    </source>
</evidence>
<dbReference type="PANTHER" id="PTHR44688:SF16">
    <property type="entry name" value="DNA-BINDING TRANSCRIPTIONAL ACTIVATOR DEVR_DOSR"/>
    <property type="match status" value="1"/>
</dbReference>
<evidence type="ECO:0000256" key="2">
    <source>
        <dbReference type="ARBA" id="ARBA00023125"/>
    </source>
</evidence>
<proteinExistence type="predicted"/>
<evidence type="ECO:0000313" key="5">
    <source>
        <dbReference type="EMBL" id="GLS00565.1"/>
    </source>
</evidence>
<dbReference type="RefSeq" id="WP_284220931.1">
    <property type="nucleotide sequence ID" value="NZ_BSOY01000007.1"/>
</dbReference>
<keyword evidence="1" id="KW-0805">Transcription regulation</keyword>
<keyword evidence="6" id="KW-1185">Reference proteome</keyword>
<gene>
    <name evidence="5" type="ORF">GCM10007859_05720</name>
</gene>
<dbReference type="SUPFAM" id="SSF46894">
    <property type="entry name" value="C-terminal effector domain of the bipartite response regulators"/>
    <property type="match status" value="1"/>
</dbReference>
<dbReference type="InterPro" id="IPR000792">
    <property type="entry name" value="Tscrpt_reg_LuxR_C"/>
</dbReference>
<keyword evidence="2" id="KW-0238">DNA-binding</keyword>
<dbReference type="Pfam" id="PF00196">
    <property type="entry name" value="GerE"/>
    <property type="match status" value="1"/>
</dbReference>
<keyword evidence="3" id="KW-0804">Transcription</keyword>
<evidence type="ECO:0000256" key="3">
    <source>
        <dbReference type="ARBA" id="ARBA00023163"/>
    </source>
</evidence>
<sequence>MIHSLDRLSDRERDILMLLARGHTAKTIARIRSLSANVVNEHLRSARRKTGASSSRELARLVLGETPVPSQEVRDNLFGVENPAVPDHRRSQPGLSLGPVMTLINGRTMMIFGVLIAAGVLAYQSSVPGQAEQAGTRAPDGAPEAAASGPPDLVYQVHFSAGDDLLAAPTVASQFGRWVQVEIPGLMRVSLLTGERNPDGEFYTSATMQVFQDNAWQPAKEMSMMSRLELTPSFEYSVEGTPYRFVIMPRLIVSAAG</sequence>
<name>A0ABQ6BEV8_9CAUL</name>
<comment type="caution">
    <text evidence="5">The sequence shown here is derived from an EMBL/GenBank/DDBJ whole genome shotgun (WGS) entry which is preliminary data.</text>
</comment>
<dbReference type="PROSITE" id="PS50043">
    <property type="entry name" value="HTH_LUXR_2"/>
    <property type="match status" value="1"/>
</dbReference>
<dbReference type="PANTHER" id="PTHR44688">
    <property type="entry name" value="DNA-BINDING TRANSCRIPTIONAL ACTIVATOR DEVR_DOSR"/>
    <property type="match status" value="1"/>
</dbReference>
<dbReference type="EMBL" id="BSOY01000007">
    <property type="protein sequence ID" value="GLS00565.1"/>
    <property type="molecule type" value="Genomic_DNA"/>
</dbReference>